<dbReference type="PROSITE" id="PS51722">
    <property type="entry name" value="G_TR_2"/>
    <property type="match status" value="1"/>
</dbReference>
<dbReference type="EMBL" id="JSAQ01000001">
    <property type="protein sequence ID" value="KGO07980.1"/>
    <property type="molecule type" value="Genomic_DNA"/>
</dbReference>
<keyword evidence="4 11" id="KW-0378">Hydrolase</keyword>
<feature type="domain" description="Tr-type G" evidence="12">
    <location>
        <begin position="2"/>
        <end position="183"/>
    </location>
</feature>
<dbReference type="EC" id="3.6.5.n1" evidence="11"/>
<dbReference type="InterPro" id="IPR035647">
    <property type="entry name" value="EFG_III/V"/>
</dbReference>
<protein>
    <recommendedName>
        <fullName evidence="11">Elongation factor 4</fullName>
        <shortName evidence="11">EF-4</shortName>
        <ecNumber evidence="11">3.6.5.n1</ecNumber>
    </recommendedName>
    <alternativeName>
        <fullName evidence="11">Ribosomal back-translocase LepA</fullName>
    </alternativeName>
</protein>
<dbReference type="InterPro" id="IPR005225">
    <property type="entry name" value="Small_GTP-bd"/>
</dbReference>
<evidence type="ECO:0000256" key="7">
    <source>
        <dbReference type="ARBA" id="ARBA00023136"/>
    </source>
</evidence>
<keyword evidence="3 11" id="KW-0547">Nucleotide-binding</keyword>
<comment type="caution">
    <text evidence="13">The sequence shown here is derived from an EMBL/GenBank/DDBJ whole genome shotgun (WGS) entry which is preliminary data.</text>
</comment>
<dbReference type="InterPro" id="IPR004161">
    <property type="entry name" value="EFTu-like_2"/>
</dbReference>
<dbReference type="SUPFAM" id="SSF54980">
    <property type="entry name" value="EF-G C-terminal domain-like"/>
    <property type="match status" value="2"/>
</dbReference>
<keyword evidence="2 11" id="KW-1003">Cell membrane</keyword>
<evidence type="ECO:0000256" key="9">
    <source>
        <dbReference type="ARBA" id="ARBA00057626"/>
    </source>
</evidence>
<reference evidence="13 14" key="1">
    <citation type="submission" date="2014-10" db="EMBL/GenBank/DDBJ databases">
        <title>Draft genome sequence of the proteorhodopsin-containing marine bacterium Dokdonia donghaensis.</title>
        <authorList>
            <person name="Gomez-Consarnau L."/>
            <person name="Gonzalez J.M."/>
            <person name="Riedel T."/>
            <person name="Jaenicke S."/>
            <person name="Wagner-Doebler I."/>
            <person name="Fuhrman J.A."/>
        </authorList>
    </citation>
    <scope>NUCLEOTIDE SEQUENCE [LARGE SCALE GENOMIC DNA]</scope>
    <source>
        <strain evidence="13 14">DSW-1</strain>
    </source>
</reference>
<dbReference type="AlphaFoldDB" id="A0A0A2H5R4"/>
<dbReference type="CDD" id="cd01890">
    <property type="entry name" value="LepA"/>
    <property type="match status" value="1"/>
</dbReference>
<comment type="subcellular location">
    <subcellularLocation>
        <location evidence="11">Cell membrane</location>
        <topology evidence="11">Peripheral membrane protein</topology>
        <orientation evidence="11">Cytoplasmic side</orientation>
    </subcellularLocation>
</comment>
<dbReference type="RefSeq" id="WP_035328800.1">
    <property type="nucleotide sequence ID" value="NZ_CP015125.1"/>
</dbReference>
<gene>
    <name evidence="11" type="primary">lepA</name>
    <name evidence="13" type="ORF">NV36_06445</name>
</gene>
<sequence length="598" mass="66502">MKNIRNFCIIAHIDHGKSTLADRLLDETATVTKREAQAQLLDSMDLERERGITIKSHAIQMEYKYKGEDYILNLIDTPGHVDFSYEVSRSIAACEGALLVVDAAQSIQAQTISNLYLALENDLEIIPVLNKVDLPSANPEEVTDDIVDLLGCDAEEVIPASAKTGIGIEEILAAVIERIPAPKGNLDEPLQALIFDSVYNPFRGVETYFRVINGSIRKNQQIKFVATGNTYGADEVGTLKLTQAPKQEIKAGDVGYLITGIKDAREVKVGDTITDAKNPTQNAIAGFEDVKPMVFAGIYPVDTEDYEELRNSMEKLQLNDASLVFEPESSAALGFGFRCGFLGMLHLEIIQERLEREFDMTVITTVPNVSYHAFTNKHPDDIILVNNPSDLPDPSSMNRVEEPFIKATIITKSDFVGPVMSLCIEKRGQISSQTYLTTERVELTFDMPLAEIVFDFYDRLKTVSKGYASFDYSPIGMRASKLVKVDVLLNGQPVDALSALLHQDNAYDIGKRMCEKLRELIPRQQFDIPIQAAIGAKIISRETVKALRKDVTAKCYGGDISRKRKLLEKQKKGKKRMRAVGNVEIPQEAFMAVLKLND</sequence>
<dbReference type="FunFam" id="3.30.70.2570:FF:000001">
    <property type="entry name" value="Translation factor GUF1, mitochondrial"/>
    <property type="match status" value="1"/>
</dbReference>
<dbReference type="CDD" id="cd03699">
    <property type="entry name" value="EF4_II"/>
    <property type="match status" value="1"/>
</dbReference>
<dbReference type="Gene3D" id="3.30.70.870">
    <property type="entry name" value="Elongation Factor G (Translational Gtpase), domain 3"/>
    <property type="match status" value="1"/>
</dbReference>
<dbReference type="Gene3D" id="3.30.70.240">
    <property type="match status" value="1"/>
</dbReference>
<dbReference type="InterPro" id="IPR035654">
    <property type="entry name" value="LepA_IV"/>
</dbReference>
<keyword evidence="14" id="KW-1185">Reference proteome</keyword>
<dbReference type="GO" id="GO:0003746">
    <property type="term" value="F:translation elongation factor activity"/>
    <property type="evidence" value="ECO:0007669"/>
    <property type="project" value="UniProtKB-UniRule"/>
</dbReference>
<evidence type="ECO:0000256" key="11">
    <source>
        <dbReference type="HAMAP-Rule" id="MF_00071"/>
    </source>
</evidence>
<evidence type="ECO:0000256" key="2">
    <source>
        <dbReference type="ARBA" id="ARBA00022475"/>
    </source>
</evidence>
<dbReference type="CDD" id="cd03709">
    <property type="entry name" value="lepA_C"/>
    <property type="match status" value="1"/>
</dbReference>
<dbReference type="GO" id="GO:0003924">
    <property type="term" value="F:GTPase activity"/>
    <property type="evidence" value="ECO:0007669"/>
    <property type="project" value="UniProtKB-UniRule"/>
</dbReference>
<evidence type="ECO:0000259" key="12">
    <source>
        <dbReference type="PROSITE" id="PS51722"/>
    </source>
</evidence>
<feature type="binding site" evidence="11">
    <location>
        <begin position="14"/>
        <end position="19"/>
    </location>
    <ligand>
        <name>GTP</name>
        <dbReference type="ChEBI" id="CHEBI:37565"/>
    </ligand>
</feature>
<keyword evidence="5 11" id="KW-0648">Protein biosynthesis</keyword>
<dbReference type="Pfam" id="PF00009">
    <property type="entry name" value="GTP_EFTU"/>
    <property type="match status" value="1"/>
</dbReference>
<dbReference type="Gene3D" id="3.40.50.300">
    <property type="entry name" value="P-loop containing nucleotide triphosphate hydrolases"/>
    <property type="match status" value="1"/>
</dbReference>
<feature type="binding site" evidence="11">
    <location>
        <begin position="130"/>
        <end position="133"/>
    </location>
    <ligand>
        <name>GTP</name>
        <dbReference type="ChEBI" id="CHEBI:37565"/>
    </ligand>
</feature>
<evidence type="ECO:0000256" key="10">
    <source>
        <dbReference type="ARBA" id="ARBA00061052"/>
    </source>
</evidence>
<dbReference type="Pfam" id="PF00679">
    <property type="entry name" value="EFG_C"/>
    <property type="match status" value="1"/>
</dbReference>
<evidence type="ECO:0000256" key="3">
    <source>
        <dbReference type="ARBA" id="ARBA00022741"/>
    </source>
</evidence>
<organism evidence="13 14">
    <name type="scientific">Dokdonia donghaensis DSW-1</name>
    <dbReference type="NCBI Taxonomy" id="1300343"/>
    <lineage>
        <taxon>Bacteria</taxon>
        <taxon>Pseudomonadati</taxon>
        <taxon>Bacteroidota</taxon>
        <taxon>Flavobacteriia</taxon>
        <taxon>Flavobacteriales</taxon>
        <taxon>Flavobacteriaceae</taxon>
        <taxon>Dokdonia</taxon>
    </lineage>
</organism>
<dbReference type="FunFam" id="3.30.70.240:FF:000007">
    <property type="entry name" value="Translation factor GUF1, mitochondrial"/>
    <property type="match status" value="1"/>
</dbReference>
<dbReference type="InterPro" id="IPR009000">
    <property type="entry name" value="Transl_B-barrel_sf"/>
</dbReference>
<dbReference type="Gene3D" id="3.30.70.2570">
    <property type="entry name" value="Elongation factor 4, C-terminal domain"/>
    <property type="match status" value="1"/>
</dbReference>
<evidence type="ECO:0000256" key="6">
    <source>
        <dbReference type="ARBA" id="ARBA00023134"/>
    </source>
</evidence>
<dbReference type="NCBIfam" id="TIGR00231">
    <property type="entry name" value="small_GTP"/>
    <property type="match status" value="1"/>
</dbReference>
<dbReference type="InterPro" id="IPR000795">
    <property type="entry name" value="T_Tr_GTP-bd_dom"/>
</dbReference>
<dbReference type="GO" id="GO:0005886">
    <property type="term" value="C:plasma membrane"/>
    <property type="evidence" value="ECO:0007669"/>
    <property type="project" value="UniProtKB-SubCell"/>
</dbReference>
<dbReference type="FunFam" id="2.40.30.10:FF:000015">
    <property type="entry name" value="Translation factor GUF1, mitochondrial"/>
    <property type="match status" value="1"/>
</dbReference>
<accession>A0A0A2H5R4</accession>
<dbReference type="InterPro" id="IPR027417">
    <property type="entry name" value="P-loop_NTPase"/>
</dbReference>
<comment type="catalytic activity">
    <reaction evidence="8 11">
        <text>GTP + H2O = GDP + phosphate + H(+)</text>
        <dbReference type="Rhea" id="RHEA:19669"/>
        <dbReference type="ChEBI" id="CHEBI:15377"/>
        <dbReference type="ChEBI" id="CHEBI:15378"/>
        <dbReference type="ChEBI" id="CHEBI:37565"/>
        <dbReference type="ChEBI" id="CHEBI:43474"/>
        <dbReference type="ChEBI" id="CHEBI:58189"/>
        <dbReference type="EC" id="3.6.5.n1"/>
    </reaction>
</comment>
<dbReference type="InterPro" id="IPR006297">
    <property type="entry name" value="EF-4"/>
</dbReference>
<evidence type="ECO:0000256" key="1">
    <source>
        <dbReference type="ARBA" id="ARBA00005454"/>
    </source>
</evidence>
<dbReference type="FunFam" id="3.40.50.300:FF:000078">
    <property type="entry name" value="Elongation factor 4"/>
    <property type="match status" value="1"/>
</dbReference>
<dbReference type="GO" id="GO:0043022">
    <property type="term" value="F:ribosome binding"/>
    <property type="evidence" value="ECO:0007669"/>
    <property type="project" value="UniProtKB-UniRule"/>
</dbReference>
<name>A0A0A2H5R4_9FLAO</name>
<dbReference type="Pfam" id="PF06421">
    <property type="entry name" value="LepA_C"/>
    <property type="match status" value="1"/>
</dbReference>
<keyword evidence="6 11" id="KW-0342">GTP-binding</keyword>
<dbReference type="InterPro" id="IPR013842">
    <property type="entry name" value="LepA_CTD"/>
</dbReference>
<dbReference type="GO" id="GO:0005525">
    <property type="term" value="F:GTP binding"/>
    <property type="evidence" value="ECO:0007669"/>
    <property type="project" value="UniProtKB-UniRule"/>
</dbReference>
<dbReference type="SUPFAM" id="SSF50447">
    <property type="entry name" value="Translation proteins"/>
    <property type="match status" value="1"/>
</dbReference>
<dbReference type="NCBIfam" id="TIGR01393">
    <property type="entry name" value="lepA"/>
    <property type="match status" value="1"/>
</dbReference>
<dbReference type="PRINTS" id="PR00315">
    <property type="entry name" value="ELONGATNFCT"/>
</dbReference>
<dbReference type="Pfam" id="PF03144">
    <property type="entry name" value="GTP_EFTU_D2"/>
    <property type="match status" value="1"/>
</dbReference>
<keyword evidence="13" id="KW-0251">Elongation factor</keyword>
<comment type="similarity">
    <text evidence="10">Belongs to the GTP-binding elongation factor family. LepA subfamily.</text>
</comment>
<dbReference type="HAMAP" id="MF_00071">
    <property type="entry name" value="LepA"/>
    <property type="match status" value="1"/>
</dbReference>
<dbReference type="Gene3D" id="2.40.30.10">
    <property type="entry name" value="Translation factors"/>
    <property type="match status" value="1"/>
</dbReference>
<comment type="similarity">
    <text evidence="1 11">Belongs to the TRAFAC class translation factor GTPase superfamily. Classic translation factor GTPase family. LepA subfamily.</text>
</comment>
<dbReference type="OrthoDB" id="9801591at2"/>
<dbReference type="PANTHER" id="PTHR43512:SF4">
    <property type="entry name" value="TRANSLATION FACTOR GUF1 HOMOLOG, CHLOROPLASTIC"/>
    <property type="match status" value="1"/>
</dbReference>
<evidence type="ECO:0000256" key="5">
    <source>
        <dbReference type="ARBA" id="ARBA00022917"/>
    </source>
</evidence>
<dbReference type="PANTHER" id="PTHR43512">
    <property type="entry name" value="TRANSLATION FACTOR GUF1-RELATED"/>
    <property type="match status" value="1"/>
</dbReference>
<evidence type="ECO:0000313" key="13">
    <source>
        <dbReference type="EMBL" id="KGO07980.1"/>
    </source>
</evidence>
<dbReference type="CDD" id="cd16260">
    <property type="entry name" value="EF4_III"/>
    <property type="match status" value="1"/>
</dbReference>
<comment type="function">
    <text evidence="9 11">Required for accurate and efficient protein synthesis under certain stress conditions. May act as a fidelity factor of the translation reaction, by catalyzing a one-codon backward translocation of tRNAs on improperly translocated ribosomes. Back-translocation proceeds from a post-translocation (POST) complex to a pre-translocation (PRE) complex, thus giving elongation factor G a second chance to translocate the tRNAs correctly. Binds to ribosomes in a GTP-dependent manner.</text>
</comment>
<dbReference type="InterPro" id="IPR000640">
    <property type="entry name" value="EFG_V-like"/>
</dbReference>
<proteinExistence type="inferred from homology"/>
<dbReference type="GO" id="GO:0045727">
    <property type="term" value="P:positive regulation of translation"/>
    <property type="evidence" value="ECO:0007669"/>
    <property type="project" value="UniProtKB-UniRule"/>
</dbReference>
<dbReference type="Proteomes" id="UP000030140">
    <property type="component" value="Unassembled WGS sequence"/>
</dbReference>
<keyword evidence="7 11" id="KW-0472">Membrane</keyword>
<dbReference type="InterPro" id="IPR038363">
    <property type="entry name" value="LepA_C_sf"/>
</dbReference>
<evidence type="ECO:0000256" key="8">
    <source>
        <dbReference type="ARBA" id="ARBA00050293"/>
    </source>
</evidence>
<dbReference type="SUPFAM" id="SSF52540">
    <property type="entry name" value="P-loop containing nucleoside triphosphate hydrolases"/>
    <property type="match status" value="1"/>
</dbReference>
<dbReference type="FunFam" id="3.30.70.870:FF:000004">
    <property type="entry name" value="Translation factor GUF1, mitochondrial"/>
    <property type="match status" value="1"/>
</dbReference>
<evidence type="ECO:0000313" key="14">
    <source>
        <dbReference type="Proteomes" id="UP000030140"/>
    </source>
</evidence>
<evidence type="ECO:0000256" key="4">
    <source>
        <dbReference type="ARBA" id="ARBA00022801"/>
    </source>
</evidence>